<proteinExistence type="predicted"/>
<evidence type="ECO:0000256" key="1">
    <source>
        <dbReference type="SAM" id="MobiDB-lite"/>
    </source>
</evidence>
<organism evidence="2 3">
    <name type="scientific">Caenorhabditis auriculariae</name>
    <dbReference type="NCBI Taxonomy" id="2777116"/>
    <lineage>
        <taxon>Eukaryota</taxon>
        <taxon>Metazoa</taxon>
        <taxon>Ecdysozoa</taxon>
        <taxon>Nematoda</taxon>
        <taxon>Chromadorea</taxon>
        <taxon>Rhabditida</taxon>
        <taxon>Rhabditina</taxon>
        <taxon>Rhabditomorpha</taxon>
        <taxon>Rhabditoidea</taxon>
        <taxon>Rhabditidae</taxon>
        <taxon>Peloderinae</taxon>
        <taxon>Caenorhabditis</taxon>
    </lineage>
</organism>
<feature type="region of interest" description="Disordered" evidence="1">
    <location>
        <begin position="1"/>
        <end position="34"/>
    </location>
</feature>
<feature type="compositionally biased region" description="Basic residues" evidence="1">
    <location>
        <begin position="80"/>
        <end position="92"/>
    </location>
</feature>
<dbReference type="PANTHER" id="PTHR38608:SF4">
    <property type="entry name" value="PROTEIN CBG07207"/>
    <property type="match status" value="1"/>
</dbReference>
<evidence type="ECO:0000313" key="2">
    <source>
        <dbReference type="EMBL" id="CAD6199052.1"/>
    </source>
</evidence>
<feature type="compositionally biased region" description="Polar residues" evidence="1">
    <location>
        <begin position="1"/>
        <end position="10"/>
    </location>
</feature>
<dbReference type="PANTHER" id="PTHR38608">
    <property type="entry name" value="PROTEIN CBG07207"/>
    <property type="match status" value="1"/>
</dbReference>
<dbReference type="OrthoDB" id="5821797at2759"/>
<sequence>MLGMMNSPSDSVEFYATNRKNSSGSESEDRVFTEIKQRDVITYTEDGRKFINGKLVTSPDGPSMWGEALMRGIVTNHVLEKKRRASSKKSSKKGPSSSKKSEDLPSQPTPSDSSSTSSAEASKVENPRIYITEIPIFASDEPIANA</sequence>
<protein>
    <submittedName>
        <fullName evidence="2">Uncharacterized protein</fullName>
    </submittedName>
</protein>
<keyword evidence="3" id="KW-1185">Reference proteome</keyword>
<comment type="caution">
    <text evidence="2">The sequence shown here is derived from an EMBL/GenBank/DDBJ whole genome shotgun (WGS) entry which is preliminary data.</text>
</comment>
<feature type="compositionally biased region" description="Low complexity" evidence="1">
    <location>
        <begin position="105"/>
        <end position="118"/>
    </location>
</feature>
<accession>A0A8S1HWN0</accession>
<name>A0A8S1HWN0_9PELO</name>
<dbReference type="Proteomes" id="UP000835052">
    <property type="component" value="Unassembled WGS sequence"/>
</dbReference>
<evidence type="ECO:0000313" key="3">
    <source>
        <dbReference type="Proteomes" id="UP000835052"/>
    </source>
</evidence>
<feature type="region of interest" description="Disordered" evidence="1">
    <location>
        <begin position="77"/>
        <end position="126"/>
    </location>
</feature>
<dbReference type="AlphaFoldDB" id="A0A8S1HWN0"/>
<gene>
    <name evidence="2" type="ORF">CAUJ_LOCUS14957</name>
</gene>
<dbReference type="EMBL" id="CAJGYM010000152">
    <property type="protein sequence ID" value="CAD6199052.1"/>
    <property type="molecule type" value="Genomic_DNA"/>
</dbReference>
<reference evidence="2" key="1">
    <citation type="submission" date="2020-10" db="EMBL/GenBank/DDBJ databases">
        <authorList>
            <person name="Kikuchi T."/>
        </authorList>
    </citation>
    <scope>NUCLEOTIDE SEQUENCE</scope>
    <source>
        <strain evidence="2">NKZ352</strain>
    </source>
</reference>